<dbReference type="AlphaFoldDB" id="A0A9J5W542"/>
<dbReference type="EMBL" id="JACXVP010000012">
    <property type="protein sequence ID" value="KAG5570685.1"/>
    <property type="molecule type" value="Genomic_DNA"/>
</dbReference>
<gene>
    <name evidence="1" type="ORF">H5410_060451</name>
</gene>
<accession>A0A9J5W542</accession>
<dbReference type="PANTHER" id="PTHR48434">
    <property type="entry name" value="(RAPE) HYPOTHETICAL PROTEIN"/>
    <property type="match status" value="1"/>
</dbReference>
<dbReference type="PANTHER" id="PTHR48434:SF1">
    <property type="entry name" value="(RAPE) HYPOTHETICAL PROTEIN"/>
    <property type="match status" value="1"/>
</dbReference>
<organism evidence="1 2">
    <name type="scientific">Solanum commersonii</name>
    <name type="common">Commerson's wild potato</name>
    <name type="synonym">Commerson's nightshade</name>
    <dbReference type="NCBI Taxonomy" id="4109"/>
    <lineage>
        <taxon>Eukaryota</taxon>
        <taxon>Viridiplantae</taxon>
        <taxon>Streptophyta</taxon>
        <taxon>Embryophyta</taxon>
        <taxon>Tracheophyta</taxon>
        <taxon>Spermatophyta</taxon>
        <taxon>Magnoliopsida</taxon>
        <taxon>eudicotyledons</taxon>
        <taxon>Gunneridae</taxon>
        <taxon>Pentapetalae</taxon>
        <taxon>asterids</taxon>
        <taxon>lamiids</taxon>
        <taxon>Solanales</taxon>
        <taxon>Solanaceae</taxon>
        <taxon>Solanoideae</taxon>
        <taxon>Solaneae</taxon>
        <taxon>Solanum</taxon>
    </lineage>
</organism>
<proteinExistence type="predicted"/>
<comment type="caution">
    <text evidence="1">The sequence shown here is derived from an EMBL/GenBank/DDBJ whole genome shotgun (WGS) entry which is preliminary data.</text>
</comment>
<dbReference type="Proteomes" id="UP000824120">
    <property type="component" value="Chromosome 12"/>
</dbReference>
<evidence type="ECO:0000313" key="1">
    <source>
        <dbReference type="EMBL" id="KAG5570685.1"/>
    </source>
</evidence>
<reference evidence="1 2" key="1">
    <citation type="submission" date="2020-09" db="EMBL/GenBank/DDBJ databases">
        <title>De no assembly of potato wild relative species, Solanum commersonii.</title>
        <authorList>
            <person name="Cho K."/>
        </authorList>
    </citation>
    <scope>NUCLEOTIDE SEQUENCE [LARGE SCALE GENOMIC DNA]</scope>
    <source>
        <strain evidence="1">LZ3.2</strain>
        <tissue evidence="1">Leaf</tissue>
    </source>
</reference>
<dbReference type="OrthoDB" id="1743486at2759"/>
<sequence length="140" mass="16980">MIFLLENFEIQRKEEPWKIFQQYLLNDVYFPGESYKTHSYYETILTNMGSVEFQHFSSYNTSETIYYFSKMIIKQIISIEDWGISSMKERQISLNKVPTCFTYLDYIKAFSKVLYYNNERHKHSWFIKICAKIFVEPIPN</sequence>
<name>A0A9J5W542_SOLCO</name>
<protein>
    <submittedName>
        <fullName evidence="1">Uncharacterized protein</fullName>
    </submittedName>
</protein>
<keyword evidence="2" id="KW-1185">Reference proteome</keyword>
<evidence type="ECO:0000313" key="2">
    <source>
        <dbReference type="Proteomes" id="UP000824120"/>
    </source>
</evidence>